<dbReference type="PROSITE" id="PS51462">
    <property type="entry name" value="NUDIX"/>
    <property type="match status" value="1"/>
</dbReference>
<dbReference type="AlphaFoldDB" id="A0A087BCL0"/>
<dbReference type="SUPFAM" id="SSF55811">
    <property type="entry name" value="Nudix"/>
    <property type="match status" value="1"/>
</dbReference>
<dbReference type="STRING" id="1692.BMAGN_0632"/>
<dbReference type="PANTHER" id="PTHR11839">
    <property type="entry name" value="UDP/ADP-SUGAR PYROPHOSPHATASE"/>
    <property type="match status" value="1"/>
</dbReference>
<proteinExistence type="inferred from homology"/>
<dbReference type="GO" id="GO:0019693">
    <property type="term" value="P:ribose phosphate metabolic process"/>
    <property type="evidence" value="ECO:0007669"/>
    <property type="project" value="TreeGrafter"/>
</dbReference>
<sequence length="206" mass="23486">MSEIDRLLARTSDGVDMNVPATILSSDTQYTGAIFSVEDRRVALHTRNGSDVVVRRQVVVHAPAVVMLVWDARTDRYLVEREYRAGSNKFAYGLPAGLIDPEESAREAALRELREETGVMVTDPAEDMTLEHVDSCYSSEGMCDEIAHIYILRLRHWEQGETRFDADEHVESAWVSWEELRKLPIHASNSVIAFQAEQIRRLQENR</sequence>
<evidence type="ECO:0000256" key="1">
    <source>
        <dbReference type="ARBA" id="ARBA00001946"/>
    </source>
</evidence>
<protein>
    <submittedName>
        <fullName evidence="6">Phosphohydrolase (NUDIX family protein)</fullName>
    </submittedName>
</protein>
<dbReference type="GO" id="GO:0005829">
    <property type="term" value="C:cytosol"/>
    <property type="evidence" value="ECO:0007669"/>
    <property type="project" value="TreeGrafter"/>
</dbReference>
<dbReference type="InterPro" id="IPR000086">
    <property type="entry name" value="NUDIX_hydrolase_dom"/>
</dbReference>
<dbReference type="InterPro" id="IPR020476">
    <property type="entry name" value="Nudix_hydrolase"/>
</dbReference>
<dbReference type="EMBL" id="JGZB01000003">
    <property type="protein sequence ID" value="KFI68760.1"/>
    <property type="molecule type" value="Genomic_DNA"/>
</dbReference>
<dbReference type="GO" id="GO:0006753">
    <property type="term" value="P:nucleoside phosphate metabolic process"/>
    <property type="evidence" value="ECO:0007669"/>
    <property type="project" value="TreeGrafter"/>
</dbReference>
<dbReference type="eggNOG" id="COG0494">
    <property type="taxonomic scope" value="Bacteria"/>
</dbReference>
<dbReference type="InterPro" id="IPR015797">
    <property type="entry name" value="NUDIX_hydrolase-like_dom_sf"/>
</dbReference>
<organism evidence="6 7">
    <name type="scientific">Bifidobacterium magnum</name>
    <dbReference type="NCBI Taxonomy" id="1692"/>
    <lineage>
        <taxon>Bacteria</taxon>
        <taxon>Bacillati</taxon>
        <taxon>Actinomycetota</taxon>
        <taxon>Actinomycetes</taxon>
        <taxon>Bifidobacteriales</taxon>
        <taxon>Bifidobacteriaceae</taxon>
        <taxon>Bifidobacterium</taxon>
    </lineage>
</organism>
<dbReference type="CDD" id="cd03424">
    <property type="entry name" value="NUDIX_ADPRase_Nudt5_UGPPase_Nudt14"/>
    <property type="match status" value="1"/>
</dbReference>
<evidence type="ECO:0000256" key="2">
    <source>
        <dbReference type="ARBA" id="ARBA00005582"/>
    </source>
</evidence>
<dbReference type="PANTHER" id="PTHR11839:SF18">
    <property type="entry name" value="NUDIX HYDROLASE DOMAIN-CONTAINING PROTEIN"/>
    <property type="match status" value="1"/>
</dbReference>
<accession>A0A087BCL0</accession>
<gene>
    <name evidence="6" type="ORF">BMAGN_0632</name>
</gene>
<dbReference type="GO" id="GO:0016462">
    <property type="term" value="F:pyrophosphatase activity"/>
    <property type="evidence" value="ECO:0007669"/>
    <property type="project" value="UniProtKB-ARBA"/>
</dbReference>
<dbReference type="InterPro" id="IPR020084">
    <property type="entry name" value="NUDIX_hydrolase_CS"/>
</dbReference>
<reference evidence="6 7" key="1">
    <citation type="submission" date="2014-03" db="EMBL/GenBank/DDBJ databases">
        <title>Genomics of Bifidobacteria.</title>
        <authorList>
            <person name="Ventura M."/>
            <person name="Milani C."/>
            <person name="Lugli G.A."/>
        </authorList>
    </citation>
    <scope>NUCLEOTIDE SEQUENCE [LARGE SCALE GENOMIC DNA]</scope>
    <source>
        <strain evidence="6 7">LMG 11591</strain>
    </source>
</reference>
<comment type="caution">
    <text evidence="6">The sequence shown here is derived from an EMBL/GenBank/DDBJ whole genome shotgun (WGS) entry which is preliminary data.</text>
</comment>
<keyword evidence="7" id="KW-1185">Reference proteome</keyword>
<keyword evidence="3 4" id="KW-0378">Hydrolase</keyword>
<name>A0A087BCL0_9BIFI</name>
<comment type="cofactor">
    <cofactor evidence="1">
        <name>Mg(2+)</name>
        <dbReference type="ChEBI" id="CHEBI:18420"/>
    </cofactor>
</comment>
<dbReference type="Proteomes" id="UP000029052">
    <property type="component" value="Unassembled WGS sequence"/>
</dbReference>
<dbReference type="Pfam" id="PF00293">
    <property type="entry name" value="NUDIX"/>
    <property type="match status" value="1"/>
</dbReference>
<dbReference type="RefSeq" id="WP_034250298.1">
    <property type="nucleotide sequence ID" value="NZ_JGZB01000003.1"/>
</dbReference>
<evidence type="ECO:0000256" key="4">
    <source>
        <dbReference type="RuleBase" id="RU003476"/>
    </source>
</evidence>
<evidence type="ECO:0000313" key="6">
    <source>
        <dbReference type="EMBL" id="KFI68760.1"/>
    </source>
</evidence>
<dbReference type="PRINTS" id="PR00502">
    <property type="entry name" value="NUDIXFAMILY"/>
</dbReference>
<evidence type="ECO:0000256" key="3">
    <source>
        <dbReference type="ARBA" id="ARBA00022801"/>
    </source>
</evidence>
<dbReference type="Gene3D" id="3.90.79.10">
    <property type="entry name" value="Nucleoside Triphosphate Pyrophosphohydrolase"/>
    <property type="match status" value="1"/>
</dbReference>
<evidence type="ECO:0000313" key="7">
    <source>
        <dbReference type="Proteomes" id="UP000029052"/>
    </source>
</evidence>
<feature type="domain" description="Nudix hydrolase" evidence="5">
    <location>
        <begin position="59"/>
        <end position="198"/>
    </location>
</feature>
<dbReference type="PROSITE" id="PS00893">
    <property type="entry name" value="NUDIX_BOX"/>
    <property type="match status" value="1"/>
</dbReference>
<comment type="similarity">
    <text evidence="2 4">Belongs to the Nudix hydrolase family.</text>
</comment>
<evidence type="ECO:0000259" key="5">
    <source>
        <dbReference type="PROSITE" id="PS51462"/>
    </source>
</evidence>